<dbReference type="PANTHER" id="PTHR13887:SF14">
    <property type="entry name" value="DISULFIDE BOND FORMATION PROTEIN D"/>
    <property type="match status" value="1"/>
</dbReference>
<keyword evidence="5" id="KW-0676">Redox-active center</keyword>
<evidence type="ECO:0000256" key="1">
    <source>
        <dbReference type="ARBA" id="ARBA00005791"/>
    </source>
</evidence>
<dbReference type="GO" id="GO:0016491">
    <property type="term" value="F:oxidoreductase activity"/>
    <property type="evidence" value="ECO:0007669"/>
    <property type="project" value="UniProtKB-KW"/>
</dbReference>
<dbReference type="AlphaFoldDB" id="A0A928Y5Y3"/>
<comment type="similarity">
    <text evidence="1">Belongs to the thioredoxin family. DsbA subfamily.</text>
</comment>
<feature type="transmembrane region" description="Helical" evidence="6">
    <location>
        <begin position="22"/>
        <end position="47"/>
    </location>
</feature>
<comment type="caution">
    <text evidence="8">The sequence shown here is derived from an EMBL/GenBank/DDBJ whole genome shotgun (WGS) entry which is preliminary data.</text>
</comment>
<organism evidence="8 9">
    <name type="scientific">candidate division WWE3 bacterium</name>
    <dbReference type="NCBI Taxonomy" id="2053526"/>
    <lineage>
        <taxon>Bacteria</taxon>
        <taxon>Katanobacteria</taxon>
    </lineage>
</organism>
<gene>
    <name evidence="8" type="ORF">HS096_04390</name>
</gene>
<proteinExistence type="inferred from homology"/>
<protein>
    <submittedName>
        <fullName evidence="8">DsbA family protein</fullName>
    </submittedName>
</protein>
<evidence type="ECO:0000313" key="9">
    <source>
        <dbReference type="Proteomes" id="UP000710385"/>
    </source>
</evidence>
<keyword evidence="2" id="KW-0732">Signal</keyword>
<dbReference type="SUPFAM" id="SSF52833">
    <property type="entry name" value="Thioredoxin-like"/>
    <property type="match status" value="1"/>
</dbReference>
<dbReference type="Gene3D" id="3.40.30.10">
    <property type="entry name" value="Glutaredoxin"/>
    <property type="match status" value="1"/>
</dbReference>
<keyword evidence="3" id="KW-0560">Oxidoreductase</keyword>
<dbReference type="InterPro" id="IPR036249">
    <property type="entry name" value="Thioredoxin-like_sf"/>
</dbReference>
<dbReference type="Pfam" id="PF13462">
    <property type="entry name" value="Thioredoxin_4"/>
    <property type="match status" value="1"/>
</dbReference>
<keyword evidence="6" id="KW-1133">Transmembrane helix</keyword>
<evidence type="ECO:0000313" key="8">
    <source>
        <dbReference type="EMBL" id="MBE7525593.1"/>
    </source>
</evidence>
<dbReference type="Proteomes" id="UP000710385">
    <property type="component" value="Unassembled WGS sequence"/>
</dbReference>
<dbReference type="InterPro" id="IPR012336">
    <property type="entry name" value="Thioredoxin-like_fold"/>
</dbReference>
<dbReference type="EMBL" id="JABTTY010000001">
    <property type="protein sequence ID" value="MBE7525593.1"/>
    <property type="molecule type" value="Genomic_DNA"/>
</dbReference>
<feature type="domain" description="Thioredoxin" evidence="7">
    <location>
        <begin position="62"/>
        <end position="259"/>
    </location>
</feature>
<evidence type="ECO:0000256" key="4">
    <source>
        <dbReference type="ARBA" id="ARBA00023157"/>
    </source>
</evidence>
<accession>A0A928Y5Y3</accession>
<dbReference type="PANTHER" id="PTHR13887">
    <property type="entry name" value="GLUTATHIONE S-TRANSFERASE KAPPA"/>
    <property type="match status" value="1"/>
</dbReference>
<keyword evidence="6" id="KW-0812">Transmembrane</keyword>
<keyword evidence="4" id="KW-1015">Disulfide bond</keyword>
<reference evidence="8" key="1">
    <citation type="submission" date="2020-05" db="EMBL/GenBank/DDBJ databases">
        <title>High-Quality Genomes of Partial-Nitritation/Anammox System by Hierarchical Clustering Based Hybrid Assembly.</title>
        <authorList>
            <person name="Liu L."/>
            <person name="Wang Y."/>
            <person name="Che Y."/>
            <person name="Chen Y."/>
            <person name="Xia Y."/>
            <person name="Luo R."/>
            <person name="Cheng S.H."/>
            <person name="Zheng C."/>
            <person name="Zhang T."/>
        </authorList>
    </citation>
    <scope>NUCLEOTIDE SEQUENCE</scope>
    <source>
        <strain evidence="8">H1_PAT1</strain>
    </source>
</reference>
<evidence type="ECO:0000256" key="5">
    <source>
        <dbReference type="ARBA" id="ARBA00023284"/>
    </source>
</evidence>
<dbReference type="PROSITE" id="PS51352">
    <property type="entry name" value="THIOREDOXIN_2"/>
    <property type="match status" value="1"/>
</dbReference>
<evidence type="ECO:0000256" key="6">
    <source>
        <dbReference type="SAM" id="Phobius"/>
    </source>
</evidence>
<evidence type="ECO:0000259" key="7">
    <source>
        <dbReference type="PROSITE" id="PS51352"/>
    </source>
</evidence>
<dbReference type="InterPro" id="IPR013766">
    <property type="entry name" value="Thioredoxin_domain"/>
</dbReference>
<keyword evidence="6" id="KW-0472">Membrane</keyword>
<name>A0A928Y5Y3_UNCKA</name>
<evidence type="ECO:0000256" key="3">
    <source>
        <dbReference type="ARBA" id="ARBA00023002"/>
    </source>
</evidence>
<evidence type="ECO:0000256" key="2">
    <source>
        <dbReference type="ARBA" id="ARBA00022729"/>
    </source>
</evidence>
<sequence length="261" mass="27208">MNVLLNDKNEGVGGLSGTSKTMFVLGLTMGIGGMSLLALFFVMSVFLNGNSGDLLAAKAPSAAVIPSAPSPTAIADAADDPYEPAYPPGDVTDADHIRGNKNAKVTLIEYSDFECPFCLQHGDTLNQLLAAYPNDVRVVYRHFPLTGLHPEAQKAAEASECAADQGKFWEMHDAIFQANADGTMSVNAWKKIAGTLQLDTNAFSNCLDSGEKASVVAAHQNDGANAGIAGTPGTFVNGQLIEGAIPFANFKQIVEAAGASS</sequence>